<protein>
    <submittedName>
        <fullName evidence="3">Reverse transcriptase domain-containing protein</fullName>
    </submittedName>
</protein>
<evidence type="ECO:0000313" key="3">
    <source>
        <dbReference type="EMBL" id="GJT57520.1"/>
    </source>
</evidence>
<evidence type="ECO:0000313" key="4">
    <source>
        <dbReference type="Proteomes" id="UP001151760"/>
    </source>
</evidence>
<sequence length="399" mass="45272">MGVLQIGTRATGYRELGQLFKNLNYNYFWVTHAKTPRGIHPVIPLIMANVPPNDPNVNASAIVPAPANPEHAPAQPVEEEEDPEEDLEEDPEEDLEEEPEEGDDEEEEMEVDDEDKNSKLFVHDMDMSWYENSCDLSLCCDRTMPPKRSLRGNPPPPLTQDTVNRMIQESVEAAIRTERERVRNEANRAGGPNVAPVARECTFADFMKCSPITFRGNEGAVGLIRWIEKTEMVFTVSKCIEANKVVFAAATFQDRALTWWNSQVATSGMEAVTRKTWAEMKVMMTEEFCPPEEIQRMEYELWNLRVKDTNISSYTTRFNELALLCPDMVPTEQKKVEAYILGLSKNIKGEVTSSEPTTMKKAVRMAHTLMEQKVKARAEREADNKKRKWDNFQGGSSSG</sequence>
<name>A0ABQ5F2M7_9ASTR</name>
<dbReference type="EMBL" id="BQNB010016938">
    <property type="protein sequence ID" value="GJT57520.1"/>
    <property type="molecule type" value="Genomic_DNA"/>
</dbReference>
<keyword evidence="3" id="KW-0548">Nucleotidyltransferase</keyword>
<dbReference type="Proteomes" id="UP001151760">
    <property type="component" value="Unassembled WGS sequence"/>
</dbReference>
<reference evidence="3" key="1">
    <citation type="journal article" date="2022" name="Int. J. Mol. Sci.">
        <title>Draft Genome of Tanacetum Coccineum: Genomic Comparison of Closely Related Tanacetum-Family Plants.</title>
        <authorList>
            <person name="Yamashiro T."/>
            <person name="Shiraishi A."/>
            <person name="Nakayama K."/>
            <person name="Satake H."/>
        </authorList>
    </citation>
    <scope>NUCLEOTIDE SEQUENCE</scope>
</reference>
<feature type="region of interest" description="Disordered" evidence="1">
    <location>
        <begin position="376"/>
        <end position="399"/>
    </location>
</feature>
<organism evidence="3 4">
    <name type="scientific">Tanacetum coccineum</name>
    <dbReference type="NCBI Taxonomy" id="301880"/>
    <lineage>
        <taxon>Eukaryota</taxon>
        <taxon>Viridiplantae</taxon>
        <taxon>Streptophyta</taxon>
        <taxon>Embryophyta</taxon>
        <taxon>Tracheophyta</taxon>
        <taxon>Spermatophyta</taxon>
        <taxon>Magnoliopsida</taxon>
        <taxon>eudicotyledons</taxon>
        <taxon>Gunneridae</taxon>
        <taxon>Pentapetalae</taxon>
        <taxon>asterids</taxon>
        <taxon>campanulids</taxon>
        <taxon>Asterales</taxon>
        <taxon>Asteraceae</taxon>
        <taxon>Asteroideae</taxon>
        <taxon>Anthemideae</taxon>
        <taxon>Anthemidinae</taxon>
        <taxon>Tanacetum</taxon>
    </lineage>
</organism>
<evidence type="ECO:0000259" key="2">
    <source>
        <dbReference type="Pfam" id="PF19259"/>
    </source>
</evidence>
<reference evidence="3" key="2">
    <citation type="submission" date="2022-01" db="EMBL/GenBank/DDBJ databases">
        <authorList>
            <person name="Yamashiro T."/>
            <person name="Shiraishi A."/>
            <person name="Satake H."/>
            <person name="Nakayama K."/>
        </authorList>
    </citation>
    <scope>NUCLEOTIDE SEQUENCE</scope>
</reference>
<dbReference type="PANTHER" id="PTHR33223:SF11">
    <property type="entry name" value="ELEMENT PROTEIN, PUTATIVE-RELATED"/>
    <property type="match status" value="1"/>
</dbReference>
<dbReference type="PANTHER" id="PTHR33223">
    <property type="entry name" value="CCHC-TYPE DOMAIN-CONTAINING PROTEIN"/>
    <property type="match status" value="1"/>
</dbReference>
<evidence type="ECO:0000256" key="1">
    <source>
        <dbReference type="SAM" id="MobiDB-lite"/>
    </source>
</evidence>
<keyword evidence="3" id="KW-0695">RNA-directed DNA polymerase</keyword>
<comment type="caution">
    <text evidence="3">The sequence shown here is derived from an EMBL/GenBank/DDBJ whole genome shotgun (WGS) entry which is preliminary data.</text>
</comment>
<accession>A0ABQ5F2M7</accession>
<proteinExistence type="predicted"/>
<gene>
    <name evidence="3" type="ORF">Tco_0992574</name>
</gene>
<feature type="compositionally biased region" description="Acidic residues" evidence="1">
    <location>
        <begin position="77"/>
        <end position="115"/>
    </location>
</feature>
<feature type="non-terminal residue" evidence="3">
    <location>
        <position position="399"/>
    </location>
</feature>
<dbReference type="Pfam" id="PF19259">
    <property type="entry name" value="Ty3_capsid"/>
    <property type="match status" value="1"/>
</dbReference>
<feature type="region of interest" description="Disordered" evidence="1">
    <location>
        <begin position="57"/>
        <end position="117"/>
    </location>
</feature>
<dbReference type="InterPro" id="IPR045358">
    <property type="entry name" value="Ty3_capsid"/>
</dbReference>
<dbReference type="GO" id="GO:0003964">
    <property type="term" value="F:RNA-directed DNA polymerase activity"/>
    <property type="evidence" value="ECO:0007669"/>
    <property type="project" value="UniProtKB-KW"/>
</dbReference>
<keyword evidence="4" id="KW-1185">Reference proteome</keyword>
<feature type="domain" description="Ty3 transposon capsid-like protein" evidence="2">
    <location>
        <begin position="202"/>
        <end position="372"/>
    </location>
</feature>
<keyword evidence="3" id="KW-0808">Transferase</keyword>